<accession>A0A1G4PNR5</accession>
<feature type="compositionally biased region" description="Basic and acidic residues" evidence="1">
    <location>
        <begin position="1"/>
        <end position="17"/>
    </location>
</feature>
<dbReference type="EMBL" id="FMTT01000003">
    <property type="protein sequence ID" value="SCW33926.1"/>
    <property type="molecule type" value="Genomic_DNA"/>
</dbReference>
<dbReference type="RefSeq" id="WP_167670097.1">
    <property type="nucleotide sequence ID" value="NZ_FMTT01000003.1"/>
</dbReference>
<feature type="compositionally biased region" description="Polar residues" evidence="1">
    <location>
        <begin position="33"/>
        <end position="46"/>
    </location>
</feature>
<organism evidence="2 3">
    <name type="scientific">Paenibacillus tianmuensis</name>
    <dbReference type="NCBI Taxonomy" id="624147"/>
    <lineage>
        <taxon>Bacteria</taxon>
        <taxon>Bacillati</taxon>
        <taxon>Bacillota</taxon>
        <taxon>Bacilli</taxon>
        <taxon>Bacillales</taxon>
        <taxon>Paenibacillaceae</taxon>
        <taxon>Paenibacillus</taxon>
    </lineage>
</organism>
<dbReference type="AlphaFoldDB" id="A0A1G4PNR5"/>
<reference evidence="3" key="1">
    <citation type="submission" date="2016-10" db="EMBL/GenBank/DDBJ databases">
        <authorList>
            <person name="Varghese N."/>
            <person name="Submissions S."/>
        </authorList>
    </citation>
    <scope>NUCLEOTIDE SEQUENCE [LARGE SCALE GENOMIC DNA]</scope>
    <source>
        <strain evidence="3">CGMCC 1.8946</strain>
    </source>
</reference>
<gene>
    <name evidence="2" type="ORF">SAMN04487970_1003139</name>
</gene>
<dbReference type="Proteomes" id="UP000198601">
    <property type="component" value="Unassembled WGS sequence"/>
</dbReference>
<evidence type="ECO:0000256" key="1">
    <source>
        <dbReference type="SAM" id="MobiDB-lite"/>
    </source>
</evidence>
<feature type="region of interest" description="Disordered" evidence="1">
    <location>
        <begin position="1"/>
        <end position="53"/>
    </location>
</feature>
<sequence length="53" mass="5963">MAEFKASDKEKQTKESGMESFSEINEFEHNRNPVASAQKQMASQETAGVLEQE</sequence>
<evidence type="ECO:0000313" key="3">
    <source>
        <dbReference type="Proteomes" id="UP000198601"/>
    </source>
</evidence>
<keyword evidence="3" id="KW-1185">Reference proteome</keyword>
<evidence type="ECO:0000313" key="2">
    <source>
        <dbReference type="EMBL" id="SCW33926.1"/>
    </source>
</evidence>
<proteinExistence type="predicted"/>
<protein>
    <submittedName>
        <fullName evidence="2">Uncharacterized protein</fullName>
    </submittedName>
</protein>
<name>A0A1G4PNR5_9BACL</name>
<dbReference type="STRING" id="624147.SAMN04487970_1003139"/>